<evidence type="ECO:0000256" key="1">
    <source>
        <dbReference type="ARBA" id="ARBA00004635"/>
    </source>
</evidence>
<evidence type="ECO:0000256" key="6">
    <source>
        <dbReference type="PIRNR" id="PIRNR002854"/>
    </source>
</evidence>
<dbReference type="SUPFAM" id="SSF53850">
    <property type="entry name" value="Periplasmic binding protein-like II"/>
    <property type="match status" value="1"/>
</dbReference>
<protein>
    <recommendedName>
        <fullName evidence="6">Lipoprotein</fullName>
    </recommendedName>
</protein>
<accession>A0ABS4GKV0</accession>
<organism evidence="8 9">
    <name type="scientific">Ammoniphilus resinae</name>
    <dbReference type="NCBI Taxonomy" id="861532"/>
    <lineage>
        <taxon>Bacteria</taxon>
        <taxon>Bacillati</taxon>
        <taxon>Bacillota</taxon>
        <taxon>Bacilli</taxon>
        <taxon>Bacillales</taxon>
        <taxon>Paenibacillaceae</taxon>
        <taxon>Aneurinibacillus group</taxon>
        <taxon>Ammoniphilus</taxon>
    </lineage>
</organism>
<gene>
    <name evidence="8" type="ORF">J2Z37_000882</name>
</gene>
<dbReference type="EMBL" id="JAGGKT010000002">
    <property type="protein sequence ID" value="MBP1930885.1"/>
    <property type="molecule type" value="Genomic_DNA"/>
</dbReference>
<comment type="caution">
    <text evidence="8">The sequence shown here is derived from an EMBL/GenBank/DDBJ whole genome shotgun (WGS) entry which is preliminary data.</text>
</comment>
<dbReference type="InterPro" id="IPR004872">
    <property type="entry name" value="Lipoprotein_NlpA"/>
</dbReference>
<evidence type="ECO:0000313" key="9">
    <source>
        <dbReference type="Proteomes" id="UP001519343"/>
    </source>
</evidence>
<dbReference type="Proteomes" id="UP001519343">
    <property type="component" value="Unassembled WGS sequence"/>
</dbReference>
<evidence type="ECO:0000256" key="5">
    <source>
        <dbReference type="ARBA" id="ARBA00023288"/>
    </source>
</evidence>
<feature type="signal peptide" evidence="7">
    <location>
        <begin position="1"/>
        <end position="20"/>
    </location>
</feature>
<sequence length="291" mass="31109">MKKPLLAFLSTILVVSQLTACSISSGKASSEVVKIGVTAADGPYWTLIEEKAKAKGIDIELVEFSDYIQPNSALANGEIDMNSFQHLAFLGPANVENGFDIVPIASTTINPTGIYSEKYKDLANIPDGAKISISNDPANLGRGLLLLEAAGLIELKEGAGIYGTLDDIAKNPKNLEIIPVVSQQTARALPDVAASVINNGIAGQAGLNFKDALLYDDPNSEQARPYINVFAVREEEKDNETYKTIAKLYQESDVKEAVIADTNGGSIVVDIPVEDLQATLDQLEESIKKGE</sequence>
<comment type="subcellular location">
    <subcellularLocation>
        <location evidence="1">Membrane</location>
        <topology evidence="1">Lipid-anchor</topology>
    </subcellularLocation>
</comment>
<keyword evidence="9" id="KW-1185">Reference proteome</keyword>
<dbReference type="Gene3D" id="3.40.190.10">
    <property type="entry name" value="Periplasmic binding protein-like II"/>
    <property type="match status" value="2"/>
</dbReference>
<evidence type="ECO:0000256" key="7">
    <source>
        <dbReference type="SAM" id="SignalP"/>
    </source>
</evidence>
<keyword evidence="2 7" id="KW-0732">Signal</keyword>
<comment type="similarity">
    <text evidence="6">Belongs to the nlpA lipoprotein family.</text>
</comment>
<dbReference type="RefSeq" id="WP_209809000.1">
    <property type="nucleotide sequence ID" value="NZ_JAGGKT010000002.1"/>
</dbReference>
<dbReference type="PIRSF" id="PIRSF002854">
    <property type="entry name" value="MetQ"/>
    <property type="match status" value="1"/>
</dbReference>
<proteinExistence type="inferred from homology"/>
<evidence type="ECO:0000313" key="8">
    <source>
        <dbReference type="EMBL" id="MBP1930885.1"/>
    </source>
</evidence>
<evidence type="ECO:0000256" key="2">
    <source>
        <dbReference type="ARBA" id="ARBA00022729"/>
    </source>
</evidence>
<keyword evidence="5 6" id="KW-0449">Lipoprotein</keyword>
<reference evidence="8 9" key="1">
    <citation type="submission" date="2021-03" db="EMBL/GenBank/DDBJ databases">
        <title>Genomic Encyclopedia of Type Strains, Phase IV (KMG-IV): sequencing the most valuable type-strain genomes for metagenomic binning, comparative biology and taxonomic classification.</title>
        <authorList>
            <person name="Goeker M."/>
        </authorList>
    </citation>
    <scope>NUCLEOTIDE SEQUENCE [LARGE SCALE GENOMIC DNA]</scope>
    <source>
        <strain evidence="8 9">DSM 24738</strain>
    </source>
</reference>
<keyword evidence="3" id="KW-0472">Membrane</keyword>
<keyword evidence="4" id="KW-0564">Palmitate</keyword>
<dbReference type="PANTHER" id="PTHR30429:SF3">
    <property type="entry name" value="LIPOPROTEIN"/>
    <property type="match status" value="1"/>
</dbReference>
<name>A0ABS4GKV0_9BACL</name>
<evidence type="ECO:0000256" key="3">
    <source>
        <dbReference type="ARBA" id="ARBA00023136"/>
    </source>
</evidence>
<dbReference type="Pfam" id="PF03180">
    <property type="entry name" value="Lipoprotein_9"/>
    <property type="match status" value="1"/>
</dbReference>
<evidence type="ECO:0000256" key="4">
    <source>
        <dbReference type="ARBA" id="ARBA00023139"/>
    </source>
</evidence>
<dbReference type="PANTHER" id="PTHR30429">
    <property type="entry name" value="D-METHIONINE-BINDING LIPOPROTEIN METQ"/>
    <property type="match status" value="1"/>
</dbReference>
<feature type="chain" id="PRO_5045992568" description="Lipoprotein" evidence="7">
    <location>
        <begin position="21"/>
        <end position="291"/>
    </location>
</feature>